<gene>
    <name evidence="14" type="primary">LOC116293694</name>
</gene>
<name>A0A6P8HMT5_ACTTE</name>
<feature type="transmembrane region" description="Helical" evidence="11">
    <location>
        <begin position="20"/>
        <end position="50"/>
    </location>
</feature>
<keyword evidence="7" id="KW-1015">Disulfide bond</keyword>
<sequence>MEVNSTKPSKEVYVCQERLSFVFLVIGTVVISLMMFIGAAGNYLVCFSMFKFSYLKRTLSNYLIFSLAVSDLMVCVSVLPLDIIYWLNFPHWTLGGYACNAWNSLFYTFLTASVMNLLIISGDRFIAIVYPLYYHTWVTFKVVNIAIMSVWFYAVATGVALFLLLVPPDGEHYSFNLGQSEWFKQFLLIVNVLAPFVIMTGLYLKIYAIARHHAQRINSSLSINSDDSSKTFRDTIIREVRLAKALGIIILCFVLCWLPYQIVSFLTLDEIIIEDCNVEIADTVTCWFAYLNSAVNPVLYAYTHRDFKRALRSLLCRRMTDNDDDLRTRSRSRSRTSTLDQRRCTPPQQDTHNNSTKL</sequence>
<dbReference type="GO" id="GO:0004993">
    <property type="term" value="F:G protein-coupled serotonin receptor activity"/>
    <property type="evidence" value="ECO:0007669"/>
    <property type="project" value="UniProtKB-ARBA"/>
</dbReference>
<evidence type="ECO:0000256" key="6">
    <source>
        <dbReference type="ARBA" id="ARBA00023136"/>
    </source>
</evidence>
<dbReference type="KEGG" id="aten:116293694"/>
<feature type="compositionally biased region" description="Polar residues" evidence="10">
    <location>
        <begin position="346"/>
        <end position="358"/>
    </location>
</feature>
<evidence type="ECO:0000256" key="3">
    <source>
        <dbReference type="ARBA" id="ARBA00022692"/>
    </source>
</evidence>
<reference evidence="14" key="1">
    <citation type="submission" date="2025-08" db="UniProtKB">
        <authorList>
            <consortium name="RefSeq"/>
        </authorList>
    </citation>
    <scope>IDENTIFICATION</scope>
    <source>
        <tissue evidence="14">Tentacle</tissue>
    </source>
</reference>
<dbReference type="OrthoDB" id="5957871at2759"/>
<evidence type="ECO:0000256" key="4">
    <source>
        <dbReference type="ARBA" id="ARBA00022989"/>
    </source>
</evidence>
<evidence type="ECO:0000256" key="7">
    <source>
        <dbReference type="ARBA" id="ARBA00023157"/>
    </source>
</evidence>
<keyword evidence="3 11" id="KW-0812">Transmembrane</keyword>
<dbReference type="SMART" id="SM01381">
    <property type="entry name" value="7TM_GPCR_Srsx"/>
    <property type="match status" value="1"/>
</dbReference>
<feature type="transmembrane region" description="Helical" evidence="11">
    <location>
        <begin position="142"/>
        <end position="166"/>
    </location>
</feature>
<keyword evidence="2" id="KW-1003">Cell membrane</keyword>
<evidence type="ECO:0000256" key="5">
    <source>
        <dbReference type="ARBA" id="ARBA00023040"/>
    </source>
</evidence>
<dbReference type="SUPFAM" id="SSF81321">
    <property type="entry name" value="Family A G protein-coupled receptor-like"/>
    <property type="match status" value="1"/>
</dbReference>
<evidence type="ECO:0000256" key="8">
    <source>
        <dbReference type="ARBA" id="ARBA00023170"/>
    </source>
</evidence>
<evidence type="ECO:0000259" key="12">
    <source>
        <dbReference type="PROSITE" id="PS50262"/>
    </source>
</evidence>
<feature type="transmembrane region" description="Helical" evidence="11">
    <location>
        <begin position="62"/>
        <end position="86"/>
    </location>
</feature>
<feature type="transmembrane region" description="Helical" evidence="11">
    <location>
        <begin position="186"/>
        <end position="206"/>
    </location>
</feature>
<dbReference type="GO" id="GO:0071880">
    <property type="term" value="P:adenylate cyclase-activating adrenergic receptor signaling pathway"/>
    <property type="evidence" value="ECO:0007669"/>
    <property type="project" value="TreeGrafter"/>
</dbReference>
<dbReference type="AlphaFoldDB" id="A0A6P8HMT5"/>
<evidence type="ECO:0000256" key="10">
    <source>
        <dbReference type="SAM" id="MobiDB-lite"/>
    </source>
</evidence>
<dbReference type="GO" id="GO:0043410">
    <property type="term" value="P:positive regulation of MAPK cascade"/>
    <property type="evidence" value="ECO:0007669"/>
    <property type="project" value="TreeGrafter"/>
</dbReference>
<evidence type="ECO:0000256" key="2">
    <source>
        <dbReference type="ARBA" id="ARBA00022475"/>
    </source>
</evidence>
<dbReference type="Proteomes" id="UP000515163">
    <property type="component" value="Unplaced"/>
</dbReference>
<dbReference type="PROSITE" id="PS50262">
    <property type="entry name" value="G_PROTEIN_RECEP_F1_2"/>
    <property type="match status" value="1"/>
</dbReference>
<dbReference type="GeneID" id="116293694"/>
<comment type="subcellular location">
    <subcellularLocation>
        <location evidence="1">Cell membrane</location>
        <topology evidence="1">Multi-pass membrane protein</topology>
    </subcellularLocation>
</comment>
<protein>
    <submittedName>
        <fullName evidence="14">Dopamine receptor 2-like</fullName>
    </submittedName>
</protein>
<evidence type="ECO:0000256" key="1">
    <source>
        <dbReference type="ARBA" id="ARBA00004651"/>
    </source>
</evidence>
<feature type="domain" description="G-protein coupled receptors family 1 profile" evidence="12">
    <location>
        <begin position="41"/>
        <end position="300"/>
    </location>
</feature>
<keyword evidence="8" id="KW-0675">Receptor</keyword>
<dbReference type="Gene3D" id="1.20.1070.10">
    <property type="entry name" value="Rhodopsin 7-helix transmembrane proteins"/>
    <property type="match status" value="1"/>
</dbReference>
<feature type="region of interest" description="Disordered" evidence="10">
    <location>
        <begin position="324"/>
        <end position="358"/>
    </location>
</feature>
<organism evidence="13 14">
    <name type="scientific">Actinia tenebrosa</name>
    <name type="common">Australian red waratah sea anemone</name>
    <dbReference type="NCBI Taxonomy" id="6105"/>
    <lineage>
        <taxon>Eukaryota</taxon>
        <taxon>Metazoa</taxon>
        <taxon>Cnidaria</taxon>
        <taxon>Anthozoa</taxon>
        <taxon>Hexacorallia</taxon>
        <taxon>Actiniaria</taxon>
        <taxon>Actiniidae</taxon>
        <taxon>Actinia</taxon>
    </lineage>
</organism>
<dbReference type="RefSeq" id="XP_031557016.1">
    <property type="nucleotide sequence ID" value="XM_031701156.1"/>
</dbReference>
<dbReference type="PRINTS" id="PR00237">
    <property type="entry name" value="GPCRRHODOPSN"/>
</dbReference>
<feature type="transmembrane region" description="Helical" evidence="11">
    <location>
        <begin position="106"/>
        <end position="130"/>
    </location>
</feature>
<dbReference type="PANTHER" id="PTHR24248">
    <property type="entry name" value="ADRENERGIC RECEPTOR-RELATED G-PROTEIN COUPLED RECEPTOR"/>
    <property type="match status" value="1"/>
</dbReference>
<keyword evidence="13" id="KW-1185">Reference proteome</keyword>
<evidence type="ECO:0000256" key="11">
    <source>
        <dbReference type="SAM" id="Phobius"/>
    </source>
</evidence>
<keyword evidence="5" id="KW-0297">G-protein coupled receptor</keyword>
<evidence type="ECO:0000313" key="14">
    <source>
        <dbReference type="RefSeq" id="XP_031557016.1"/>
    </source>
</evidence>
<dbReference type="CDD" id="cd14967">
    <property type="entry name" value="7tmA_amine_R-like"/>
    <property type="match status" value="1"/>
</dbReference>
<evidence type="ECO:0000313" key="13">
    <source>
        <dbReference type="Proteomes" id="UP000515163"/>
    </source>
</evidence>
<dbReference type="InterPro" id="IPR000276">
    <property type="entry name" value="GPCR_Rhodpsn"/>
</dbReference>
<accession>A0A6P8HMT5</accession>
<feature type="transmembrane region" description="Helical" evidence="11">
    <location>
        <begin position="242"/>
        <end position="260"/>
    </location>
</feature>
<keyword evidence="6 11" id="KW-0472">Membrane</keyword>
<keyword evidence="9" id="KW-0807">Transducer</keyword>
<dbReference type="GO" id="GO:0005886">
    <property type="term" value="C:plasma membrane"/>
    <property type="evidence" value="ECO:0007669"/>
    <property type="project" value="UniProtKB-SubCell"/>
</dbReference>
<proteinExistence type="predicted"/>
<keyword evidence="4 11" id="KW-1133">Transmembrane helix</keyword>
<dbReference type="Pfam" id="PF00001">
    <property type="entry name" value="7tm_1"/>
    <property type="match status" value="1"/>
</dbReference>
<dbReference type="PANTHER" id="PTHR24248:SF199">
    <property type="entry name" value="IP13425P-RELATED"/>
    <property type="match status" value="1"/>
</dbReference>
<evidence type="ECO:0000256" key="9">
    <source>
        <dbReference type="ARBA" id="ARBA00023224"/>
    </source>
</evidence>
<dbReference type="InterPro" id="IPR017452">
    <property type="entry name" value="GPCR_Rhodpsn_7TM"/>
</dbReference>
<dbReference type="InParanoid" id="A0A6P8HMT5"/>